<feature type="region of interest" description="Disordered" evidence="1">
    <location>
        <begin position="165"/>
        <end position="198"/>
    </location>
</feature>
<feature type="compositionally biased region" description="Polar residues" evidence="1">
    <location>
        <begin position="359"/>
        <end position="370"/>
    </location>
</feature>
<evidence type="ECO:0000256" key="1">
    <source>
        <dbReference type="SAM" id="MobiDB-lite"/>
    </source>
</evidence>
<dbReference type="Proteomes" id="UP001140094">
    <property type="component" value="Unassembled WGS sequence"/>
</dbReference>
<sequence length="387" mass="42395">MPEVFDWSEPFEAFFRQAGLYQCLRALQLEALVFPTKTPKDINDGLHALVEKVQSYLARIDNAGQTETLERAATITAETEVMHSAASVNVLGSRGLDGKREGCMRDIIQNTMDQTQTRAKIDTFIARQQEGVGNSNQEEFLVERSGSESTCARTDAKGVSCGVKVQTEPGQGEKSALSKSNSTPQSGASANAVDAARPAMEDPLSGLEERVDNIRVHLSVEFVPESASIHRRVAALEDRIMQLEREYPPWSAEHFNQPCRRYTRPPQPVVYRTLPPSDAAPTSTSTSNSVPAPSRIPEQRAGTPRQPKPQLATSSKPPPTPKRQKTGVHANSPLDASGRPIFYACGRGVDSSLTRSVLAQLHSRQSTQPSKQERKTSPSTPKDKYSM</sequence>
<dbReference type="OrthoDB" id="5531344at2759"/>
<gene>
    <name evidence="2" type="ORF">H4R20_005297</name>
</gene>
<dbReference type="EMBL" id="JANBUO010001705">
    <property type="protein sequence ID" value="KAJ2797134.1"/>
    <property type="molecule type" value="Genomic_DNA"/>
</dbReference>
<organism evidence="2 3">
    <name type="scientific">Coemansia guatemalensis</name>
    <dbReference type="NCBI Taxonomy" id="2761395"/>
    <lineage>
        <taxon>Eukaryota</taxon>
        <taxon>Fungi</taxon>
        <taxon>Fungi incertae sedis</taxon>
        <taxon>Zoopagomycota</taxon>
        <taxon>Kickxellomycotina</taxon>
        <taxon>Kickxellomycetes</taxon>
        <taxon>Kickxellales</taxon>
        <taxon>Kickxellaceae</taxon>
        <taxon>Coemansia</taxon>
    </lineage>
</organism>
<feature type="compositionally biased region" description="Low complexity" evidence="1">
    <location>
        <begin position="275"/>
        <end position="293"/>
    </location>
</feature>
<protein>
    <submittedName>
        <fullName evidence="2">Uncharacterized protein</fullName>
    </submittedName>
</protein>
<proteinExistence type="predicted"/>
<feature type="compositionally biased region" description="Polar residues" evidence="1">
    <location>
        <begin position="177"/>
        <end position="189"/>
    </location>
</feature>
<comment type="caution">
    <text evidence="2">The sequence shown here is derived from an EMBL/GenBank/DDBJ whole genome shotgun (WGS) entry which is preliminary data.</text>
</comment>
<evidence type="ECO:0000313" key="3">
    <source>
        <dbReference type="Proteomes" id="UP001140094"/>
    </source>
</evidence>
<dbReference type="AlphaFoldDB" id="A0A9W8LR95"/>
<reference evidence="2" key="1">
    <citation type="submission" date="2022-07" db="EMBL/GenBank/DDBJ databases">
        <title>Phylogenomic reconstructions and comparative analyses of Kickxellomycotina fungi.</title>
        <authorList>
            <person name="Reynolds N.K."/>
            <person name="Stajich J.E."/>
            <person name="Barry K."/>
            <person name="Grigoriev I.V."/>
            <person name="Crous P."/>
            <person name="Smith M.E."/>
        </authorList>
    </citation>
    <scope>NUCLEOTIDE SEQUENCE</scope>
    <source>
        <strain evidence="2">NRRL 1565</strain>
    </source>
</reference>
<name>A0A9W8LR95_9FUNG</name>
<keyword evidence="3" id="KW-1185">Reference proteome</keyword>
<accession>A0A9W8LR95</accession>
<feature type="region of interest" description="Disordered" evidence="1">
    <location>
        <begin position="359"/>
        <end position="387"/>
    </location>
</feature>
<feature type="region of interest" description="Disordered" evidence="1">
    <location>
        <begin position="256"/>
        <end position="345"/>
    </location>
</feature>
<evidence type="ECO:0000313" key="2">
    <source>
        <dbReference type="EMBL" id="KAJ2797134.1"/>
    </source>
</evidence>
<feature type="compositionally biased region" description="Basic and acidic residues" evidence="1">
    <location>
        <begin position="371"/>
        <end position="387"/>
    </location>
</feature>